<dbReference type="SUPFAM" id="SSF141868">
    <property type="entry name" value="EAL domain-like"/>
    <property type="match status" value="1"/>
</dbReference>
<protein>
    <submittedName>
        <fullName evidence="4">EAL domain-containing protein</fullName>
    </submittedName>
</protein>
<evidence type="ECO:0000313" key="4">
    <source>
        <dbReference type="EMBL" id="NNA42930.1"/>
    </source>
</evidence>
<evidence type="ECO:0000259" key="2">
    <source>
        <dbReference type="PROSITE" id="PS50110"/>
    </source>
</evidence>
<sequence>MSFLPIRVLVIEEHPFKRLVATQVFREVGCEEVAAVTDVAAAVELLERTGPVDIALCNLKDEGAHGLRAIEVLGRGHLAKALIMFSAHGTDLHDAIDRMAGLLGISVLGYVDFPVPASAIAPMLSRYLERIGAPTKQARRSSRSGFLSKACVAGGFSRHEFKAFFQPKFNLSTGQVRGFEVLARWQHPQYGLLYPADFLPLLAQVGALDELFFALLQQGLEFLQQLAEQEQFLSLAFNLESDQLGHGLLLPRLCDSLQSHAIAACRLTFEITECGLLEVSPAVLDTLIRLRMMGAGLSIDDFGTGYSSLERLCQLPFTEIKLDAAFTRDLQSSARNRAVVSSTLALGEALGMRVVVEGVENENQRQGLLKLGCNEAQGYLCARPMNAARALAWLATQLNSRSNI</sequence>
<dbReference type="InterPro" id="IPR001789">
    <property type="entry name" value="Sig_transdc_resp-reg_receiver"/>
</dbReference>
<comment type="caution">
    <text evidence="4">The sequence shown here is derived from an EMBL/GenBank/DDBJ whole genome shotgun (WGS) entry which is preliminary data.</text>
</comment>
<dbReference type="Proteomes" id="UP000583279">
    <property type="component" value="Unassembled WGS sequence"/>
</dbReference>
<dbReference type="EMBL" id="JAAQYK010000001">
    <property type="protein sequence ID" value="NNA42930.1"/>
    <property type="molecule type" value="Genomic_DNA"/>
</dbReference>
<dbReference type="Gene3D" id="3.20.20.450">
    <property type="entry name" value="EAL domain"/>
    <property type="match status" value="1"/>
</dbReference>
<dbReference type="InterPro" id="IPR035919">
    <property type="entry name" value="EAL_sf"/>
</dbReference>
<dbReference type="PROSITE" id="PS50110">
    <property type="entry name" value="RESPONSE_REGULATORY"/>
    <property type="match status" value="1"/>
</dbReference>
<dbReference type="SUPFAM" id="SSF52172">
    <property type="entry name" value="CheY-like"/>
    <property type="match status" value="1"/>
</dbReference>
<dbReference type="InterPro" id="IPR001633">
    <property type="entry name" value="EAL_dom"/>
</dbReference>
<dbReference type="CDD" id="cd01948">
    <property type="entry name" value="EAL"/>
    <property type="match status" value="1"/>
</dbReference>
<dbReference type="AlphaFoldDB" id="A0A7Y1LB89"/>
<dbReference type="Gene3D" id="3.40.50.2300">
    <property type="match status" value="1"/>
</dbReference>
<dbReference type="InterPro" id="IPR050706">
    <property type="entry name" value="Cyclic-di-GMP_PDE-like"/>
</dbReference>
<feature type="domain" description="Response regulatory" evidence="2">
    <location>
        <begin position="7"/>
        <end position="128"/>
    </location>
</feature>
<evidence type="ECO:0000313" key="5">
    <source>
        <dbReference type="Proteomes" id="UP000583279"/>
    </source>
</evidence>
<feature type="domain" description="EAL" evidence="3">
    <location>
        <begin position="145"/>
        <end position="398"/>
    </location>
</feature>
<proteinExistence type="predicted"/>
<dbReference type="RefSeq" id="WP_169855215.1">
    <property type="nucleotide sequence ID" value="NZ_JAAQYK010000001.1"/>
</dbReference>
<comment type="caution">
    <text evidence="1">Lacks conserved residue(s) required for the propagation of feature annotation.</text>
</comment>
<dbReference type="GO" id="GO:0071111">
    <property type="term" value="F:cyclic-guanylate-specific phosphodiesterase activity"/>
    <property type="evidence" value="ECO:0007669"/>
    <property type="project" value="InterPro"/>
</dbReference>
<name>A0A7Y1LB89_9PSED</name>
<evidence type="ECO:0000256" key="1">
    <source>
        <dbReference type="PROSITE-ProRule" id="PRU00169"/>
    </source>
</evidence>
<dbReference type="InterPro" id="IPR011006">
    <property type="entry name" value="CheY-like_superfamily"/>
</dbReference>
<organism evidence="4 5">
    <name type="scientific">Pseudomonas lactis</name>
    <dbReference type="NCBI Taxonomy" id="1615674"/>
    <lineage>
        <taxon>Bacteria</taxon>
        <taxon>Pseudomonadati</taxon>
        <taxon>Pseudomonadota</taxon>
        <taxon>Gammaproteobacteria</taxon>
        <taxon>Pseudomonadales</taxon>
        <taxon>Pseudomonadaceae</taxon>
        <taxon>Pseudomonas</taxon>
    </lineage>
</organism>
<dbReference type="Pfam" id="PF00072">
    <property type="entry name" value="Response_reg"/>
    <property type="match status" value="1"/>
</dbReference>
<dbReference type="PROSITE" id="PS50883">
    <property type="entry name" value="EAL"/>
    <property type="match status" value="1"/>
</dbReference>
<dbReference type="Pfam" id="PF00563">
    <property type="entry name" value="EAL"/>
    <property type="match status" value="1"/>
</dbReference>
<evidence type="ECO:0000259" key="3">
    <source>
        <dbReference type="PROSITE" id="PS50883"/>
    </source>
</evidence>
<accession>A0A7Y1LB89</accession>
<gene>
    <name evidence="4" type="ORF">HBO18_02225</name>
</gene>
<reference evidence="4 5" key="1">
    <citation type="journal article" date="2020" name="Front. Microbiol.">
        <title>Genetic Organization of the aprX-lipA2 Operon Affects the Proteolytic Potential of Pseudomonas Species in Milk.</title>
        <authorList>
            <person name="Maier C."/>
            <person name="Huptas C."/>
            <person name="von Neubeck M."/>
            <person name="Scherer S."/>
            <person name="Wenning M."/>
            <person name="Lucking G."/>
        </authorList>
    </citation>
    <scope>NUCLEOTIDE SEQUENCE [LARGE SCALE GENOMIC DNA]</scope>
    <source>
        <strain evidence="4 5">WS 4997</strain>
    </source>
</reference>
<dbReference type="PANTHER" id="PTHR33121">
    <property type="entry name" value="CYCLIC DI-GMP PHOSPHODIESTERASE PDEF"/>
    <property type="match status" value="1"/>
</dbReference>
<dbReference type="PANTHER" id="PTHR33121:SF70">
    <property type="entry name" value="SIGNALING PROTEIN YKOW"/>
    <property type="match status" value="1"/>
</dbReference>
<dbReference type="GO" id="GO:0000160">
    <property type="term" value="P:phosphorelay signal transduction system"/>
    <property type="evidence" value="ECO:0007669"/>
    <property type="project" value="InterPro"/>
</dbReference>
<dbReference type="SMART" id="SM00052">
    <property type="entry name" value="EAL"/>
    <property type="match status" value="1"/>
</dbReference>